<reference evidence="5" key="2">
    <citation type="submission" date="2020-07" db="EMBL/GenBank/DDBJ databases">
        <authorList>
            <person name="Yu X."/>
        </authorList>
    </citation>
    <scope>NUCLEOTIDE SEQUENCE [LARGE SCALE GENOMIC DNA]</scope>
    <source>
        <strain evidence="5">24T</strain>
    </source>
</reference>
<dbReference type="GO" id="GO:0052572">
    <property type="term" value="P:response to host immune response"/>
    <property type="evidence" value="ECO:0007669"/>
    <property type="project" value="TreeGrafter"/>
</dbReference>
<protein>
    <submittedName>
        <fullName evidence="5">PPE family protein</fullName>
    </submittedName>
</protein>
<dbReference type="Gene3D" id="1.20.1260.20">
    <property type="entry name" value="PPE superfamily"/>
    <property type="match status" value="1"/>
</dbReference>
<name>A0A7D6DW51_9MYCO</name>
<comment type="similarity">
    <text evidence="1">Belongs to the mycobacterial PPE family.</text>
</comment>
<evidence type="ECO:0000259" key="3">
    <source>
        <dbReference type="Pfam" id="PF00823"/>
    </source>
</evidence>
<dbReference type="InterPro" id="IPR022171">
    <property type="entry name" value="PPE_C"/>
</dbReference>
<keyword evidence="6" id="KW-1185">Reference proteome</keyword>
<dbReference type="InterPro" id="IPR000030">
    <property type="entry name" value="PPE_dom"/>
</dbReference>
<gene>
    <name evidence="5" type="ORF">H0P51_15845</name>
</gene>
<feature type="domain" description="PPE family C-terminal" evidence="4">
    <location>
        <begin position="319"/>
        <end position="386"/>
    </location>
</feature>
<dbReference type="KEGG" id="mgor:H0P51_15845"/>
<evidence type="ECO:0000256" key="1">
    <source>
        <dbReference type="ARBA" id="ARBA00010652"/>
    </source>
</evidence>
<dbReference type="AlphaFoldDB" id="A0A7D6DW51"/>
<evidence type="ECO:0000259" key="4">
    <source>
        <dbReference type="Pfam" id="PF12484"/>
    </source>
</evidence>
<dbReference type="InterPro" id="IPR038332">
    <property type="entry name" value="PPE_sf"/>
</dbReference>
<dbReference type="PANTHER" id="PTHR46766:SF1">
    <property type="entry name" value="GLUTAMINE-RICH PROTEIN 2"/>
    <property type="match status" value="1"/>
</dbReference>
<proteinExistence type="inferred from homology"/>
<dbReference type="RefSeq" id="WP_180913760.1">
    <property type="nucleotide sequence ID" value="NZ_CP059165.1"/>
</dbReference>
<reference evidence="5" key="1">
    <citation type="submission" date="2020-07" db="EMBL/GenBank/DDBJ databases">
        <title>Description of Mycobacterium gordonae subsp. intergordonae subsp.nov. and Mycobacterium gordonae subsp. gordonae subsp. nov.</title>
        <authorList>
            <person name="Huang H."/>
        </authorList>
    </citation>
    <scope>NUCLEOTIDE SEQUENCE [LARGE SCALE GENOMIC DNA]</scope>
    <source>
        <strain evidence="5">24T</strain>
    </source>
</reference>
<dbReference type="PANTHER" id="PTHR46766">
    <property type="entry name" value="GLUTAMINE-RICH PROTEIN 2"/>
    <property type="match status" value="1"/>
</dbReference>
<organism evidence="5 6">
    <name type="scientific">Mycobacterium vicinigordonae</name>
    <dbReference type="NCBI Taxonomy" id="1719132"/>
    <lineage>
        <taxon>Bacteria</taxon>
        <taxon>Bacillati</taxon>
        <taxon>Actinomycetota</taxon>
        <taxon>Actinomycetes</taxon>
        <taxon>Mycobacteriales</taxon>
        <taxon>Mycobacteriaceae</taxon>
        <taxon>Mycobacterium</taxon>
    </lineage>
</organism>
<dbReference type="Proteomes" id="UP000510682">
    <property type="component" value="Chromosome"/>
</dbReference>
<feature type="domain" description="PPE" evidence="3">
    <location>
        <begin position="2"/>
        <end position="164"/>
    </location>
</feature>
<evidence type="ECO:0000313" key="6">
    <source>
        <dbReference type="Proteomes" id="UP000510682"/>
    </source>
</evidence>
<evidence type="ECO:0000256" key="2">
    <source>
        <dbReference type="SAM" id="MobiDB-lite"/>
    </source>
</evidence>
<feature type="region of interest" description="Disordered" evidence="2">
    <location>
        <begin position="392"/>
        <end position="414"/>
    </location>
</feature>
<accession>A0A7D6DW51</accession>
<evidence type="ECO:0000313" key="5">
    <source>
        <dbReference type="EMBL" id="QLL05350.1"/>
    </source>
</evidence>
<dbReference type="SUPFAM" id="SSF140459">
    <property type="entry name" value="PE/PPE dimer-like"/>
    <property type="match status" value="1"/>
</dbReference>
<sequence>MDFATLPPEVNSGRMYAGPGSGPMLAAAGAWDALAAELTSTAASYESVVSGLASESWLGPAATSMASAVAPYVAWMKTTAAQAEQTATQANAAAIAYETAFAMTVPPPVIAANRSLLMALIATNILGQNTPAIAATETDYAEMWAQDAAAMYGYAGSSAAASTLAPFTAPSPTTEPAGPVSQSAATGQAIASNGPQLMSAVPQALQGLAAAPAAVAAADPADSLTELLTLLTLIIIPLTAIDIPIATTSATASTTSATASFTSAATSYRGFMINADRDYAQGKGPYTGYGPGGAMVPQWIFGGPNALADALTPTPVTVAADMGLGTRVGALSVPSGWSTAAPAFRPMAYALPITAVDAASGMVTAGSGNLFADMALAGLAGRAVGATATQGRGNECLRVPSPERQETAPPTPPDSVAEIAAELGALAARAQSLLAKLAEAGCVSAEEATQRKQRFLGS</sequence>
<dbReference type="EMBL" id="CP059165">
    <property type="protein sequence ID" value="QLL05350.1"/>
    <property type="molecule type" value="Genomic_DNA"/>
</dbReference>
<dbReference type="Pfam" id="PF00823">
    <property type="entry name" value="PPE"/>
    <property type="match status" value="1"/>
</dbReference>
<dbReference type="FunFam" id="1.20.1260.20:FF:000001">
    <property type="entry name" value="PPE family protein PPE41"/>
    <property type="match status" value="1"/>
</dbReference>
<dbReference type="Pfam" id="PF12484">
    <property type="entry name" value="PPE-SVP"/>
    <property type="match status" value="1"/>
</dbReference>